<dbReference type="RefSeq" id="WP_228615113.1">
    <property type="nucleotide sequence ID" value="NZ_QEFP02000004.1"/>
</dbReference>
<reference evidence="2" key="1">
    <citation type="journal article" date="2015" name="Appl. Environ. Microbiol.">
        <title>Nanoarchaeota, Their Sulfolobales Host, and Nanoarchaeota Virus Distribution across Yellowstone National Park Hot Springs.</title>
        <authorList>
            <person name="Munson-McGee J.H."/>
            <person name="Field E.K."/>
            <person name="Bateson M."/>
            <person name="Rooney C."/>
            <person name="Stepanauskas R."/>
            <person name="Young M.J."/>
        </authorList>
    </citation>
    <scope>NUCLEOTIDE SEQUENCE [LARGE SCALE GENOMIC DNA]</scope>
    <source>
        <strain evidence="2">SCGC AB-777_F03</strain>
    </source>
</reference>
<protein>
    <submittedName>
        <fullName evidence="2">Uncharacterized protein</fullName>
    </submittedName>
</protein>
<evidence type="ECO:0000313" key="1">
    <source>
        <dbReference type="EMBL" id="MCC5446898.1"/>
    </source>
</evidence>
<name>A0A2T9WM55_NANST</name>
<dbReference type="EMBL" id="QEFP02000004">
    <property type="protein sequence ID" value="MCC5446898.1"/>
    <property type="molecule type" value="Genomic_DNA"/>
</dbReference>
<comment type="caution">
    <text evidence="2">The sequence shown here is derived from an EMBL/GenBank/DDBJ whole genome shotgun (WGS) entry which is preliminary data.</text>
</comment>
<reference evidence="1" key="2">
    <citation type="submission" date="2017-05" db="EMBL/GenBank/DDBJ databases">
        <authorList>
            <person name="Munson-Mcgee J.H."/>
        </authorList>
    </citation>
    <scope>NUCLEOTIDE SEQUENCE</scope>
    <source>
        <strain evidence="1">SCGC AB-777_F03</strain>
    </source>
</reference>
<dbReference type="EMBL" id="QEFP01000001">
    <property type="protein sequence ID" value="PVU68909.1"/>
    <property type="molecule type" value="Genomic_DNA"/>
</dbReference>
<reference evidence="1" key="4">
    <citation type="submission" date="2021-11" db="EMBL/GenBank/DDBJ databases">
        <authorList>
            <person name="Munson-Mcgee J."/>
            <person name="Field E."/>
            <person name="Bateson M."/>
            <person name="Rooney C."/>
            <person name="Stepanauskas R."/>
            <person name="Young M."/>
        </authorList>
    </citation>
    <scope>NUCLEOTIDE SEQUENCE</scope>
    <source>
        <strain evidence="1">SCGC AB-777_F03</strain>
    </source>
</reference>
<dbReference type="AlphaFoldDB" id="A0A2T9WM55"/>
<gene>
    <name evidence="2" type="ORF">DDW03_00030</name>
    <name evidence="1" type="ORF">DDW03_000560</name>
</gene>
<sequence length="324" mass="35732">MKSGRFIYMLPILFAGTTLFYFSTCPIGNIGSGNSGFFNSGNSNLYQPSWALNQPGNIYLYVQAPSSLNYSESNGLNYELPIIYVNNIYTMSNSQLEVSYYIYSYALSSPYSGNFNAEPAIYNSSSNQLIPSNSTIGNIEVSLSPGLQAVPTQIPIVVEYNISNVVTNILIPLQLNYSNSQITLTEPVYYSSSPITPEYSNINVNETNGNVYFSIAFQDSVGCFSNVYSNNQATFNVNAELDIIAANKINIPNGEEGFSCTPTQNVPINSSTISCSINIQQLAQNNPEIQNILNSNLELQAYVLMNLSYNCYEEDIYNIPVTKT</sequence>
<organism evidence="2">
    <name type="scientific">Nanobsidianus stetteri</name>
    <dbReference type="NCBI Taxonomy" id="1294122"/>
    <lineage>
        <taxon>Archaea</taxon>
        <taxon>Nanobdellota</taxon>
        <taxon>Candidatus Nanoarchaeia</taxon>
        <taxon>Nanoarchaeales</taxon>
        <taxon>Nanopusillaceae</taxon>
        <taxon>Candidatus Nanobsidianus</taxon>
    </lineage>
</organism>
<proteinExistence type="predicted"/>
<accession>A0A2T9WM55</accession>
<evidence type="ECO:0000313" key="2">
    <source>
        <dbReference type="EMBL" id="PVU68909.1"/>
    </source>
</evidence>
<reference evidence="2" key="3">
    <citation type="submission" date="2017-05" db="EMBL/GenBank/DDBJ databases">
        <authorList>
            <person name="Song R."/>
            <person name="Chenine A.L."/>
            <person name="Ruprecht R.M."/>
        </authorList>
    </citation>
    <scope>NUCLEOTIDE SEQUENCE</scope>
    <source>
        <strain evidence="2">SCGC AB-777_F03</strain>
    </source>
</reference>
<dbReference type="Proteomes" id="UP000245509">
    <property type="component" value="Unassembled WGS sequence"/>
</dbReference>